<keyword evidence="2" id="KW-1133">Transmembrane helix</keyword>
<evidence type="ECO:0000313" key="4">
    <source>
        <dbReference type="Proteomes" id="UP000813463"/>
    </source>
</evidence>
<dbReference type="OrthoDB" id="6598476at2759"/>
<dbReference type="RefSeq" id="XP_021856136.1">
    <property type="nucleotide sequence ID" value="XM_022000444.2"/>
</dbReference>
<feature type="domain" description="DUF4371" evidence="3">
    <location>
        <begin position="72"/>
        <end position="259"/>
    </location>
</feature>
<organism evidence="4 5">
    <name type="scientific">Spinacia oleracea</name>
    <name type="common">Spinach</name>
    <dbReference type="NCBI Taxonomy" id="3562"/>
    <lineage>
        <taxon>Eukaryota</taxon>
        <taxon>Viridiplantae</taxon>
        <taxon>Streptophyta</taxon>
        <taxon>Embryophyta</taxon>
        <taxon>Tracheophyta</taxon>
        <taxon>Spermatophyta</taxon>
        <taxon>Magnoliopsida</taxon>
        <taxon>eudicotyledons</taxon>
        <taxon>Gunneridae</taxon>
        <taxon>Pentapetalae</taxon>
        <taxon>Caryophyllales</taxon>
        <taxon>Chenopodiaceae</taxon>
        <taxon>Chenopodioideae</taxon>
        <taxon>Anserineae</taxon>
        <taxon>Spinacia</taxon>
    </lineage>
</organism>
<keyword evidence="2" id="KW-0812">Transmembrane</keyword>
<reference evidence="4" key="1">
    <citation type="journal article" date="2021" name="Nat. Commun.">
        <title>Genomic analyses provide insights into spinach domestication and the genetic basis of agronomic traits.</title>
        <authorList>
            <person name="Cai X."/>
            <person name="Sun X."/>
            <person name="Xu C."/>
            <person name="Sun H."/>
            <person name="Wang X."/>
            <person name="Ge C."/>
            <person name="Zhang Z."/>
            <person name="Wang Q."/>
            <person name="Fei Z."/>
            <person name="Jiao C."/>
            <person name="Wang Q."/>
        </authorList>
    </citation>
    <scope>NUCLEOTIDE SEQUENCE [LARGE SCALE GENOMIC DNA]</scope>
    <source>
        <strain evidence="4">cv. Varoflay</strain>
    </source>
</reference>
<feature type="transmembrane region" description="Helical" evidence="2">
    <location>
        <begin position="400"/>
        <end position="422"/>
    </location>
</feature>
<evidence type="ECO:0000259" key="3">
    <source>
        <dbReference type="Pfam" id="PF14291"/>
    </source>
</evidence>
<dbReference type="InterPro" id="IPR025398">
    <property type="entry name" value="DUF4371"/>
</dbReference>
<feature type="compositionally biased region" description="Polar residues" evidence="1">
    <location>
        <begin position="26"/>
        <end position="52"/>
    </location>
</feature>
<feature type="region of interest" description="Disordered" evidence="1">
    <location>
        <begin position="1"/>
        <end position="52"/>
    </location>
</feature>
<name>A0A9R0K2I1_SPIOL</name>
<feature type="compositionally biased region" description="Basic and acidic residues" evidence="1">
    <location>
        <begin position="1"/>
        <end position="23"/>
    </location>
</feature>
<accession>A0A9R0K2I1</accession>
<dbReference type="InterPro" id="IPR055298">
    <property type="entry name" value="AtLOH3-like"/>
</dbReference>
<dbReference type="PANTHER" id="PTHR11697">
    <property type="entry name" value="GENERAL TRANSCRIPTION FACTOR 2-RELATED ZINC FINGER PROTEIN"/>
    <property type="match status" value="1"/>
</dbReference>
<reference evidence="5" key="2">
    <citation type="submission" date="2025-08" db="UniProtKB">
        <authorList>
            <consortium name="RefSeq"/>
        </authorList>
    </citation>
    <scope>IDENTIFICATION</scope>
    <source>
        <tissue evidence="5">Leaf</tissue>
    </source>
</reference>
<gene>
    <name evidence="5" type="primary">LOC110795433</name>
</gene>
<proteinExistence type="predicted"/>
<dbReference type="Proteomes" id="UP000813463">
    <property type="component" value="Chromosome 6"/>
</dbReference>
<evidence type="ECO:0000313" key="5">
    <source>
        <dbReference type="RefSeq" id="XP_021856136.1"/>
    </source>
</evidence>
<keyword evidence="2" id="KW-0472">Membrane</keyword>
<evidence type="ECO:0000256" key="2">
    <source>
        <dbReference type="SAM" id="Phobius"/>
    </source>
</evidence>
<dbReference type="AlphaFoldDB" id="A0A9R0K2I1"/>
<evidence type="ECO:0000256" key="1">
    <source>
        <dbReference type="SAM" id="MobiDB-lite"/>
    </source>
</evidence>
<dbReference type="PANTHER" id="PTHR11697:SF230">
    <property type="entry name" value="ZINC FINGER, MYM DOMAIN CONTAINING 1"/>
    <property type="match status" value="1"/>
</dbReference>
<protein>
    <recommendedName>
        <fullName evidence="3">DUF4371 domain-containing protein</fullName>
    </recommendedName>
</protein>
<dbReference type="Pfam" id="PF14291">
    <property type="entry name" value="DUF4371"/>
    <property type="match status" value="1"/>
</dbReference>
<dbReference type="KEGG" id="soe:110795433"/>
<dbReference type="GeneID" id="110795433"/>
<keyword evidence="4" id="KW-1185">Reference proteome</keyword>
<sequence length="683" mass="77551">MEDTESNKMKPENSIRSMFEKKFKAMQTSAASPNTTRESDGKSSSSSPQNTLQIEATRMESGSLSARKEPPAKNGQLVNTDFDACLAISIKCLRFLLGKGLEFIGQDDLGLWAMNNEENFTELLNFLATQNEESRQAVSENAMECLQITPFELQKDLIRACAKATTKLIVQDLGDDYFGIIVDGSRDKDYEYHLSLYLRYVDKKGMVIERFLGIVRVDDFTAVSCKAAIDSLLMEHSLNPCKIRGQSYNGANDLTGNFNSDIIGLKNLIMKESQCAYHSHCFSHPLHSTLANAAGSCDDCIIVFMTLADLLGLVKGSCTREEMLQETQAQEVLEALGSCELEIRKYAIEEFGLHRPYSWLEYDHYKTLLHVVTLFTTIDKVLDLIAVISSAEYRGKARTILFSFFSFEFVFVAHLMVAIFGYTNALNLALQRRDRDLGNVVSLVSVVKNQLQRMRSDQGWEKLINEVSSFCVRNDIEVPDMSADYDPVGRSKRFYKPSTNLDHFRGDVYFSVTDKQLQELNNLFDDTNTELLSCMACLNPANCFSSFDKQKLIRLAEFYPGEFSAVDLKSLEIQLDMFIADMRSDDRFRNLKDLAELSVKLVETKKDEFYSNVYLLLKLMLILPVANPSIERTISGMNFVKYRLLNSVADQQVYDSLTTYVEREVFPLVLDDDIISWFKNIKT</sequence>